<evidence type="ECO:0000259" key="7">
    <source>
        <dbReference type="PROSITE" id="PS50102"/>
    </source>
</evidence>
<dbReference type="Gene3D" id="3.30.70.330">
    <property type="match status" value="1"/>
</dbReference>
<dbReference type="Ensembl" id="ENSCAFT00845029528.1">
    <property type="protein sequence ID" value="ENSCAFP00845023195.1"/>
    <property type="gene ID" value="ENSCAFG00845016230.1"/>
</dbReference>
<sequence>MVMCLPVLPSWSLCHWGCGGGINLVVLLLVREEGREKGTDDSSRFPVARKRADFKVWGISKMNCVTPTGRFTQIRTQFLALQQKVGLLWGDSVCCTGFVQRKVGIQMLGCAMVTRTKKIFVGGLSANTVVEDVKQYFEQFGKVEDAMLMFDKTTNRHRGFGFVTFENEDVVEKVCEIHFHEINNKMVECKKAQPKEVMFPPGTRGRARGLPYTMDAFMLGMGMLGYPNFVATYGRGYPGFAPSYGYQFPGEFVSRGFGNMGDGLHRRGGGRIPKENTVHTHIGSGNDLWVLKFTSTELQGEDAARCLVNPRTASELGI</sequence>
<dbReference type="GO" id="GO:0005737">
    <property type="term" value="C:cytoplasm"/>
    <property type="evidence" value="ECO:0007669"/>
    <property type="project" value="UniProtKB-SubCell"/>
</dbReference>
<feature type="domain" description="RRM" evidence="7">
    <location>
        <begin position="117"/>
        <end position="194"/>
    </location>
</feature>
<dbReference type="OrthoDB" id="1875751at2759"/>
<dbReference type="CDD" id="cd12323">
    <property type="entry name" value="RRM2_MSI"/>
    <property type="match status" value="1"/>
</dbReference>
<evidence type="ECO:0000256" key="5">
    <source>
        <dbReference type="ARBA" id="ARBA00022884"/>
    </source>
</evidence>
<evidence type="ECO:0000256" key="4">
    <source>
        <dbReference type="ARBA" id="ARBA00022737"/>
    </source>
</evidence>
<dbReference type="SUPFAM" id="SSF54928">
    <property type="entry name" value="RNA-binding domain, RBD"/>
    <property type="match status" value="1"/>
</dbReference>
<dbReference type="GO" id="GO:0003723">
    <property type="term" value="F:RNA binding"/>
    <property type="evidence" value="ECO:0007669"/>
    <property type="project" value="UniProtKB-UniRule"/>
</dbReference>
<evidence type="ECO:0000313" key="9">
    <source>
        <dbReference type="Proteomes" id="UP000805418"/>
    </source>
</evidence>
<dbReference type="InterPro" id="IPR000504">
    <property type="entry name" value="RRM_dom"/>
</dbReference>
<dbReference type="InterPro" id="IPR034126">
    <property type="entry name" value="MSI_RRM2"/>
</dbReference>
<dbReference type="Proteomes" id="UP000805418">
    <property type="component" value="Chromosome 9"/>
</dbReference>
<dbReference type="PANTHER" id="PTHR48032">
    <property type="entry name" value="RNA-BINDING PROTEIN MUSASHI HOMOLOG RBP6"/>
    <property type="match status" value="1"/>
</dbReference>
<protein>
    <submittedName>
        <fullName evidence="8">Musashi RNA binding protein 2</fullName>
    </submittedName>
</protein>
<comment type="subcellular location">
    <subcellularLocation>
        <location evidence="1">Cytoplasm</location>
    </subcellularLocation>
</comment>
<keyword evidence="4" id="KW-0677">Repeat</keyword>
<dbReference type="InterPro" id="IPR035979">
    <property type="entry name" value="RBD_domain_sf"/>
</dbReference>
<evidence type="ECO:0000313" key="8">
    <source>
        <dbReference type="Ensembl" id="ENSCAFP00845023195.1"/>
    </source>
</evidence>
<proteinExistence type="inferred from homology"/>
<dbReference type="PANTHER" id="PTHR48032:SF10">
    <property type="entry name" value="RNA-BINDING PROTEIN MUSASHI HOMOLOG 2"/>
    <property type="match status" value="1"/>
</dbReference>
<reference evidence="8" key="1">
    <citation type="submission" date="2020-03" db="EMBL/GenBank/DDBJ databases">
        <title>Long-read based genome assembly of a Labrador retriever dog.</title>
        <authorList>
            <person name="Eory L."/>
            <person name="Zhang W."/>
            <person name="Schoenebeck J."/>
        </authorList>
    </citation>
    <scope>NUCLEOTIDE SEQUENCE [LARGE SCALE GENOMIC DNA]</scope>
    <source>
        <strain evidence="8">Labrador retriever</strain>
    </source>
</reference>
<evidence type="ECO:0000256" key="6">
    <source>
        <dbReference type="PROSITE-ProRule" id="PRU00176"/>
    </source>
</evidence>
<dbReference type="GeneTree" id="ENSGT00940000155420"/>
<comment type="similarity">
    <text evidence="2">Belongs to the Musashi family.</text>
</comment>
<gene>
    <name evidence="8" type="primary">MSI2</name>
</gene>
<reference evidence="8" key="3">
    <citation type="submission" date="2025-09" db="UniProtKB">
        <authorList>
            <consortium name="Ensembl"/>
        </authorList>
    </citation>
    <scope>IDENTIFICATION</scope>
    <source>
        <strain evidence="8">Boxer</strain>
    </source>
</reference>
<dbReference type="Pfam" id="PF00076">
    <property type="entry name" value="RRM_1"/>
    <property type="match status" value="1"/>
</dbReference>
<evidence type="ECO:0000256" key="2">
    <source>
        <dbReference type="ARBA" id="ARBA00006635"/>
    </source>
</evidence>
<dbReference type="InterPro" id="IPR012677">
    <property type="entry name" value="Nucleotide-bd_a/b_plait_sf"/>
</dbReference>
<evidence type="ECO:0000256" key="3">
    <source>
        <dbReference type="ARBA" id="ARBA00022490"/>
    </source>
</evidence>
<evidence type="ECO:0000256" key="1">
    <source>
        <dbReference type="ARBA" id="ARBA00004496"/>
    </source>
</evidence>
<keyword evidence="3" id="KW-0963">Cytoplasm</keyword>
<reference evidence="8" key="2">
    <citation type="submission" date="2025-08" db="UniProtKB">
        <authorList>
            <consortium name="Ensembl"/>
        </authorList>
    </citation>
    <scope>IDENTIFICATION</scope>
    <source>
        <strain evidence="8">Boxer</strain>
    </source>
</reference>
<dbReference type="AlphaFoldDB" id="A0A8I3NR60"/>
<accession>A0A8I3NR60</accession>
<dbReference type="SMART" id="SM00360">
    <property type="entry name" value="RRM"/>
    <property type="match status" value="1"/>
</dbReference>
<organism evidence="8 9">
    <name type="scientific">Canis lupus familiaris</name>
    <name type="common">Dog</name>
    <name type="synonym">Canis familiaris</name>
    <dbReference type="NCBI Taxonomy" id="9615"/>
    <lineage>
        <taxon>Eukaryota</taxon>
        <taxon>Metazoa</taxon>
        <taxon>Chordata</taxon>
        <taxon>Craniata</taxon>
        <taxon>Vertebrata</taxon>
        <taxon>Euteleostomi</taxon>
        <taxon>Mammalia</taxon>
        <taxon>Eutheria</taxon>
        <taxon>Laurasiatheria</taxon>
        <taxon>Carnivora</taxon>
        <taxon>Caniformia</taxon>
        <taxon>Canidae</taxon>
        <taxon>Canis</taxon>
    </lineage>
</organism>
<name>A0A8I3NR60_CANLF</name>
<keyword evidence="5 6" id="KW-0694">RNA-binding</keyword>
<dbReference type="FunFam" id="3.30.70.330:FF:000020">
    <property type="entry name" value="RNA-binding protein Musashi homolog 2 isoform X1"/>
    <property type="match status" value="1"/>
</dbReference>
<dbReference type="PROSITE" id="PS50102">
    <property type="entry name" value="RRM"/>
    <property type="match status" value="1"/>
</dbReference>
<keyword evidence="9" id="KW-1185">Reference proteome</keyword>